<comment type="caution">
    <text evidence="1">The sequence shown here is derived from an EMBL/GenBank/DDBJ whole genome shotgun (WGS) entry which is preliminary data.</text>
</comment>
<gene>
    <name evidence="1" type="ORF">O3P69_019849</name>
</gene>
<reference evidence="1 2" key="1">
    <citation type="submission" date="2023-03" db="EMBL/GenBank/DDBJ databases">
        <title>High-quality genome of Scylla paramamosain provides insights in environmental adaptation.</title>
        <authorList>
            <person name="Zhang L."/>
        </authorList>
    </citation>
    <scope>NUCLEOTIDE SEQUENCE [LARGE SCALE GENOMIC DNA]</scope>
    <source>
        <strain evidence="1">LZ_2023a</strain>
        <tissue evidence="1">Muscle</tissue>
    </source>
</reference>
<dbReference type="Proteomes" id="UP001487740">
    <property type="component" value="Unassembled WGS sequence"/>
</dbReference>
<evidence type="ECO:0000313" key="2">
    <source>
        <dbReference type="Proteomes" id="UP001487740"/>
    </source>
</evidence>
<proteinExistence type="predicted"/>
<accession>A0AAW0SDE7</accession>
<evidence type="ECO:0000313" key="1">
    <source>
        <dbReference type="EMBL" id="KAK8373141.1"/>
    </source>
</evidence>
<dbReference type="AlphaFoldDB" id="A0AAW0SDE7"/>
<organism evidence="1 2">
    <name type="scientific">Scylla paramamosain</name>
    <name type="common">Mud crab</name>
    <dbReference type="NCBI Taxonomy" id="85552"/>
    <lineage>
        <taxon>Eukaryota</taxon>
        <taxon>Metazoa</taxon>
        <taxon>Ecdysozoa</taxon>
        <taxon>Arthropoda</taxon>
        <taxon>Crustacea</taxon>
        <taxon>Multicrustacea</taxon>
        <taxon>Malacostraca</taxon>
        <taxon>Eumalacostraca</taxon>
        <taxon>Eucarida</taxon>
        <taxon>Decapoda</taxon>
        <taxon>Pleocyemata</taxon>
        <taxon>Brachyura</taxon>
        <taxon>Eubrachyura</taxon>
        <taxon>Portunoidea</taxon>
        <taxon>Portunidae</taxon>
        <taxon>Portuninae</taxon>
        <taxon>Scylla</taxon>
    </lineage>
</organism>
<dbReference type="EMBL" id="JARAKH010001334">
    <property type="protein sequence ID" value="KAK8373141.1"/>
    <property type="molecule type" value="Genomic_DNA"/>
</dbReference>
<sequence length="122" mass="12409">MDPLQVSGQDCALQPFDSEPFVDATGSDNQPACLFLPAVIVEGRASCTPAVAVAAAAAALGGAGGAAEGSSESLMVESASVLRGALSPVLPLLYRASPCSALGLWWWDAFHSQAAPPQPRRS</sequence>
<keyword evidence="2" id="KW-1185">Reference proteome</keyword>
<name>A0AAW0SDE7_SCYPA</name>
<protein>
    <submittedName>
        <fullName evidence="1">Uncharacterized protein</fullName>
    </submittedName>
</protein>